<feature type="compositionally biased region" description="Low complexity" evidence="1">
    <location>
        <begin position="7"/>
        <end position="18"/>
    </location>
</feature>
<accession>A0A0N7KN21</accession>
<reference evidence="2 3" key="2">
    <citation type="journal article" date="2013" name="Plant Cell Physiol.">
        <title>Rice Annotation Project Database (RAP-DB): an integrative and interactive database for rice genomics.</title>
        <authorList>
            <person name="Sakai H."/>
            <person name="Lee S.S."/>
            <person name="Tanaka T."/>
            <person name="Numa H."/>
            <person name="Kim J."/>
            <person name="Kawahara Y."/>
            <person name="Wakimoto H."/>
            <person name="Yang C.C."/>
            <person name="Iwamoto M."/>
            <person name="Abe T."/>
            <person name="Yamada Y."/>
            <person name="Muto A."/>
            <person name="Inokuchi H."/>
            <person name="Ikemura T."/>
            <person name="Matsumoto T."/>
            <person name="Sasaki T."/>
            <person name="Itoh T."/>
        </authorList>
    </citation>
    <scope>NUCLEOTIDE SEQUENCE [LARGE SCALE GENOMIC DNA]</scope>
    <source>
        <strain evidence="3">cv. Nipponbare</strain>
    </source>
</reference>
<gene>
    <name evidence="2" type="ordered locus">Os07g0189133</name>
    <name evidence="2" type="ORF">OSNPB_070189133</name>
</gene>
<evidence type="ECO:0000256" key="1">
    <source>
        <dbReference type="SAM" id="MobiDB-lite"/>
    </source>
</evidence>
<dbReference type="PaxDb" id="39947-A0A0N7KN21"/>
<feature type="region of interest" description="Disordered" evidence="1">
    <location>
        <begin position="1"/>
        <end position="44"/>
    </location>
</feature>
<dbReference type="AlphaFoldDB" id="A0A0N7KN21"/>
<reference evidence="2 3" key="3">
    <citation type="journal article" date="2013" name="Rice">
        <title>Improvement of the Oryza sativa Nipponbare reference genome using next generation sequence and optical map data.</title>
        <authorList>
            <person name="Kawahara Y."/>
            <person name="de la Bastide M."/>
            <person name="Hamilton J.P."/>
            <person name="Kanamori H."/>
            <person name="McCombie W.R."/>
            <person name="Ouyang S."/>
            <person name="Schwartz D.C."/>
            <person name="Tanaka T."/>
            <person name="Wu J."/>
            <person name="Zhou S."/>
            <person name="Childs K.L."/>
            <person name="Davidson R.M."/>
            <person name="Lin H."/>
            <person name="Quesada-Ocampo L."/>
            <person name="Vaillancourt B."/>
            <person name="Sakai H."/>
            <person name="Lee S.S."/>
            <person name="Kim J."/>
            <person name="Numa H."/>
            <person name="Itoh T."/>
            <person name="Buell C.R."/>
            <person name="Matsumoto T."/>
        </authorList>
    </citation>
    <scope>NUCLEOTIDE SEQUENCE [LARGE SCALE GENOMIC DNA]</scope>
    <source>
        <strain evidence="3">cv. Nipponbare</strain>
    </source>
</reference>
<organism evidence="2 3">
    <name type="scientific">Oryza sativa subsp. japonica</name>
    <name type="common">Rice</name>
    <dbReference type="NCBI Taxonomy" id="39947"/>
    <lineage>
        <taxon>Eukaryota</taxon>
        <taxon>Viridiplantae</taxon>
        <taxon>Streptophyta</taxon>
        <taxon>Embryophyta</taxon>
        <taxon>Tracheophyta</taxon>
        <taxon>Spermatophyta</taxon>
        <taxon>Magnoliopsida</taxon>
        <taxon>Liliopsida</taxon>
        <taxon>Poales</taxon>
        <taxon>Poaceae</taxon>
        <taxon>BOP clade</taxon>
        <taxon>Oryzoideae</taxon>
        <taxon>Oryzeae</taxon>
        <taxon>Oryzinae</taxon>
        <taxon>Oryza</taxon>
        <taxon>Oryza sativa</taxon>
    </lineage>
</organism>
<dbReference type="EMBL" id="AP014963">
    <property type="protein sequence ID" value="BAT00402.1"/>
    <property type="molecule type" value="Genomic_DNA"/>
</dbReference>
<name>A0A0N7KN21_ORYSJ</name>
<sequence length="104" mass="11449">MAEYMLRRSSPSPRASSPDAEALWPTSPAAERTCSRRTPRFSGQNGVQNIIEHLEDGHGRLYLHNDAMVVTARVAEADVHRILVDGGSSADILFIAAFDQMRTP</sequence>
<reference evidence="3" key="1">
    <citation type="journal article" date="2005" name="Nature">
        <title>The map-based sequence of the rice genome.</title>
        <authorList>
            <consortium name="International rice genome sequencing project (IRGSP)"/>
            <person name="Matsumoto T."/>
            <person name="Wu J."/>
            <person name="Kanamori H."/>
            <person name="Katayose Y."/>
            <person name="Fujisawa M."/>
            <person name="Namiki N."/>
            <person name="Mizuno H."/>
            <person name="Yamamoto K."/>
            <person name="Antonio B.A."/>
            <person name="Baba T."/>
            <person name="Sakata K."/>
            <person name="Nagamura Y."/>
            <person name="Aoki H."/>
            <person name="Arikawa K."/>
            <person name="Arita K."/>
            <person name="Bito T."/>
            <person name="Chiden Y."/>
            <person name="Fujitsuka N."/>
            <person name="Fukunaka R."/>
            <person name="Hamada M."/>
            <person name="Harada C."/>
            <person name="Hayashi A."/>
            <person name="Hijishita S."/>
            <person name="Honda M."/>
            <person name="Hosokawa S."/>
            <person name="Ichikawa Y."/>
            <person name="Idonuma A."/>
            <person name="Iijima M."/>
            <person name="Ikeda M."/>
            <person name="Ikeno M."/>
            <person name="Ito K."/>
            <person name="Ito S."/>
            <person name="Ito T."/>
            <person name="Ito Y."/>
            <person name="Ito Y."/>
            <person name="Iwabuchi A."/>
            <person name="Kamiya K."/>
            <person name="Karasawa W."/>
            <person name="Kurita K."/>
            <person name="Katagiri S."/>
            <person name="Kikuta A."/>
            <person name="Kobayashi H."/>
            <person name="Kobayashi N."/>
            <person name="Machita K."/>
            <person name="Maehara T."/>
            <person name="Masukawa M."/>
            <person name="Mizubayashi T."/>
            <person name="Mukai Y."/>
            <person name="Nagasaki H."/>
            <person name="Nagata Y."/>
            <person name="Naito S."/>
            <person name="Nakashima M."/>
            <person name="Nakama Y."/>
            <person name="Nakamichi Y."/>
            <person name="Nakamura M."/>
            <person name="Meguro A."/>
            <person name="Negishi M."/>
            <person name="Ohta I."/>
            <person name="Ohta T."/>
            <person name="Okamoto M."/>
            <person name="Ono N."/>
            <person name="Saji S."/>
            <person name="Sakaguchi M."/>
            <person name="Sakai K."/>
            <person name="Shibata M."/>
            <person name="Shimokawa T."/>
            <person name="Song J."/>
            <person name="Takazaki Y."/>
            <person name="Terasawa K."/>
            <person name="Tsugane M."/>
            <person name="Tsuji K."/>
            <person name="Ueda S."/>
            <person name="Waki K."/>
            <person name="Yamagata H."/>
            <person name="Yamamoto M."/>
            <person name="Yamamoto S."/>
            <person name="Yamane H."/>
            <person name="Yoshiki S."/>
            <person name="Yoshihara R."/>
            <person name="Yukawa K."/>
            <person name="Zhong H."/>
            <person name="Yano M."/>
            <person name="Yuan Q."/>
            <person name="Ouyang S."/>
            <person name="Liu J."/>
            <person name="Jones K.M."/>
            <person name="Gansberger K."/>
            <person name="Moffat K."/>
            <person name="Hill J."/>
            <person name="Bera J."/>
            <person name="Fadrosh D."/>
            <person name="Jin S."/>
            <person name="Johri S."/>
            <person name="Kim M."/>
            <person name="Overton L."/>
            <person name="Reardon M."/>
            <person name="Tsitrin T."/>
            <person name="Vuong H."/>
            <person name="Weaver B."/>
            <person name="Ciecko A."/>
            <person name="Tallon L."/>
            <person name="Jackson J."/>
            <person name="Pai G."/>
            <person name="Aken S.V."/>
            <person name="Utterback T."/>
            <person name="Reidmuller S."/>
            <person name="Feldblyum T."/>
            <person name="Hsiao J."/>
            <person name="Zismann V."/>
            <person name="Iobst S."/>
            <person name="de Vazeille A.R."/>
            <person name="Buell C.R."/>
            <person name="Ying K."/>
            <person name="Li Y."/>
            <person name="Lu T."/>
            <person name="Huang Y."/>
            <person name="Zhao Q."/>
            <person name="Feng Q."/>
            <person name="Zhang L."/>
            <person name="Zhu J."/>
            <person name="Weng Q."/>
            <person name="Mu J."/>
            <person name="Lu Y."/>
            <person name="Fan D."/>
            <person name="Liu Y."/>
            <person name="Guan J."/>
            <person name="Zhang Y."/>
            <person name="Yu S."/>
            <person name="Liu X."/>
            <person name="Zhang Y."/>
            <person name="Hong G."/>
            <person name="Han B."/>
            <person name="Choisne N."/>
            <person name="Demange N."/>
            <person name="Orjeda G."/>
            <person name="Samain S."/>
            <person name="Cattolico L."/>
            <person name="Pelletier E."/>
            <person name="Couloux A."/>
            <person name="Segurens B."/>
            <person name="Wincker P."/>
            <person name="D'Hont A."/>
            <person name="Scarpelli C."/>
            <person name="Weissenbach J."/>
            <person name="Salanoubat M."/>
            <person name="Quetier F."/>
            <person name="Yu Y."/>
            <person name="Kim H.R."/>
            <person name="Rambo T."/>
            <person name="Currie J."/>
            <person name="Collura K."/>
            <person name="Luo M."/>
            <person name="Yang T."/>
            <person name="Ammiraju J.S.S."/>
            <person name="Engler F."/>
            <person name="Soderlund C."/>
            <person name="Wing R.A."/>
            <person name="Palmer L.E."/>
            <person name="de la Bastide M."/>
            <person name="Spiegel L."/>
            <person name="Nascimento L."/>
            <person name="Zutavern T."/>
            <person name="O'Shaughnessy A."/>
            <person name="Dike S."/>
            <person name="Dedhia N."/>
            <person name="Preston R."/>
            <person name="Balija V."/>
            <person name="McCombie W.R."/>
            <person name="Chow T."/>
            <person name="Chen H."/>
            <person name="Chung M."/>
            <person name="Chen C."/>
            <person name="Shaw J."/>
            <person name="Wu H."/>
            <person name="Hsiao K."/>
            <person name="Chao Y."/>
            <person name="Chu M."/>
            <person name="Cheng C."/>
            <person name="Hour A."/>
            <person name="Lee P."/>
            <person name="Lin S."/>
            <person name="Lin Y."/>
            <person name="Liou J."/>
            <person name="Liu S."/>
            <person name="Hsing Y."/>
            <person name="Raghuvanshi S."/>
            <person name="Mohanty A."/>
            <person name="Bharti A.K."/>
            <person name="Gaur A."/>
            <person name="Gupta V."/>
            <person name="Kumar D."/>
            <person name="Ravi V."/>
            <person name="Vij S."/>
            <person name="Kapur A."/>
            <person name="Khurana P."/>
            <person name="Khurana P."/>
            <person name="Khurana J.P."/>
            <person name="Tyagi A.K."/>
            <person name="Gaikwad K."/>
            <person name="Singh A."/>
            <person name="Dalal V."/>
            <person name="Srivastava S."/>
            <person name="Dixit A."/>
            <person name="Pal A.K."/>
            <person name="Ghazi I.A."/>
            <person name="Yadav M."/>
            <person name="Pandit A."/>
            <person name="Bhargava A."/>
            <person name="Sureshbabu K."/>
            <person name="Batra K."/>
            <person name="Sharma T.R."/>
            <person name="Mohapatra T."/>
            <person name="Singh N.K."/>
            <person name="Messing J."/>
            <person name="Nelson A.B."/>
            <person name="Fuks G."/>
            <person name="Kavchok S."/>
            <person name="Keizer G."/>
            <person name="Linton E."/>
            <person name="Llaca V."/>
            <person name="Song R."/>
            <person name="Tanyolac B."/>
            <person name="Young S."/>
            <person name="Ho-Il K."/>
            <person name="Hahn J.H."/>
            <person name="Sangsakoo G."/>
            <person name="Vanavichit A."/>
            <person name="de Mattos Luiz.A.T."/>
            <person name="Zimmer P.D."/>
            <person name="Malone G."/>
            <person name="Dellagostin O."/>
            <person name="de Oliveira A.C."/>
            <person name="Bevan M."/>
            <person name="Bancroft I."/>
            <person name="Minx P."/>
            <person name="Cordum H."/>
            <person name="Wilson R."/>
            <person name="Cheng Z."/>
            <person name="Jin W."/>
            <person name="Jiang J."/>
            <person name="Leong S.A."/>
            <person name="Iwama H."/>
            <person name="Gojobori T."/>
            <person name="Itoh T."/>
            <person name="Niimura Y."/>
            <person name="Fujii Y."/>
            <person name="Habara T."/>
            <person name="Sakai H."/>
            <person name="Sato Y."/>
            <person name="Wilson G."/>
            <person name="Kumar K."/>
            <person name="McCouch S."/>
            <person name="Juretic N."/>
            <person name="Hoen D."/>
            <person name="Wright S."/>
            <person name="Bruskiewich R."/>
            <person name="Bureau T."/>
            <person name="Miyao A."/>
            <person name="Hirochika H."/>
            <person name="Nishikawa T."/>
            <person name="Kadowaki K."/>
            <person name="Sugiura M."/>
            <person name="Burr B."/>
            <person name="Sasaki T."/>
        </authorList>
    </citation>
    <scope>NUCLEOTIDE SEQUENCE [LARGE SCALE GENOMIC DNA]</scope>
    <source>
        <strain evidence="3">cv. Nipponbare</strain>
    </source>
</reference>
<evidence type="ECO:0000313" key="3">
    <source>
        <dbReference type="Proteomes" id="UP000059680"/>
    </source>
</evidence>
<evidence type="ECO:0000313" key="2">
    <source>
        <dbReference type="EMBL" id="BAT00402.1"/>
    </source>
</evidence>
<proteinExistence type="predicted"/>
<protein>
    <submittedName>
        <fullName evidence="2">Os07g0189133 protein</fullName>
    </submittedName>
</protein>
<dbReference type="Proteomes" id="UP000059680">
    <property type="component" value="Chromosome 7"/>
</dbReference>
<dbReference type="FunCoup" id="A0A0N7KN21">
    <property type="interactions" value="20"/>
</dbReference>
<keyword evidence="3" id="KW-1185">Reference proteome</keyword>
<dbReference type="InParanoid" id="A0A0N7KN21"/>